<evidence type="ECO:0000313" key="3">
    <source>
        <dbReference type="EMBL" id="KDQ64814.1"/>
    </source>
</evidence>
<evidence type="ECO:0000313" key="4">
    <source>
        <dbReference type="Proteomes" id="UP000027265"/>
    </source>
</evidence>
<feature type="compositionally biased region" description="Basic residues" evidence="1">
    <location>
        <begin position="123"/>
        <end position="146"/>
    </location>
</feature>
<reference evidence="4" key="1">
    <citation type="journal article" date="2014" name="Proc. Natl. Acad. Sci. U.S.A.">
        <title>Extensive sampling of basidiomycete genomes demonstrates inadequacy of the white-rot/brown-rot paradigm for wood decay fungi.</title>
        <authorList>
            <person name="Riley R."/>
            <person name="Salamov A.A."/>
            <person name="Brown D.W."/>
            <person name="Nagy L.G."/>
            <person name="Floudas D."/>
            <person name="Held B.W."/>
            <person name="Levasseur A."/>
            <person name="Lombard V."/>
            <person name="Morin E."/>
            <person name="Otillar R."/>
            <person name="Lindquist E.A."/>
            <person name="Sun H."/>
            <person name="LaButti K.M."/>
            <person name="Schmutz J."/>
            <person name="Jabbour D."/>
            <person name="Luo H."/>
            <person name="Baker S.E."/>
            <person name="Pisabarro A.G."/>
            <person name="Walton J.D."/>
            <person name="Blanchette R.A."/>
            <person name="Henrissat B."/>
            <person name="Martin F."/>
            <person name="Cullen D."/>
            <person name="Hibbett D.S."/>
            <person name="Grigoriev I.V."/>
        </authorList>
    </citation>
    <scope>NUCLEOTIDE SEQUENCE [LARGE SCALE GENOMIC DNA]</scope>
    <source>
        <strain evidence="4">MUCL 33604</strain>
    </source>
</reference>
<dbReference type="Proteomes" id="UP000027265">
    <property type="component" value="Unassembled WGS sequence"/>
</dbReference>
<protein>
    <recommendedName>
        <fullName evidence="2">DUF2423 domain-containing protein</fullName>
    </recommendedName>
</protein>
<dbReference type="Pfam" id="PF10338">
    <property type="entry name" value="YBL028C_N"/>
    <property type="match status" value="1"/>
</dbReference>
<accession>A0A067QCV9</accession>
<dbReference type="OrthoDB" id="4087970at2759"/>
<dbReference type="PANTHER" id="PTHR28219">
    <property type="entry name" value="UPF0642 PROTEIN YBL028C"/>
    <property type="match status" value="1"/>
</dbReference>
<dbReference type="GO" id="GO:0030687">
    <property type="term" value="C:preribosome, large subunit precursor"/>
    <property type="evidence" value="ECO:0007669"/>
    <property type="project" value="TreeGrafter"/>
</dbReference>
<feature type="region of interest" description="Disordered" evidence="1">
    <location>
        <begin position="1"/>
        <end position="21"/>
    </location>
</feature>
<feature type="compositionally biased region" description="Basic residues" evidence="1">
    <location>
        <begin position="1"/>
        <end position="16"/>
    </location>
</feature>
<proteinExistence type="predicted"/>
<dbReference type="STRING" id="933084.A0A067QCV9"/>
<dbReference type="EMBL" id="KL197709">
    <property type="protein sequence ID" value="KDQ64814.1"/>
    <property type="molecule type" value="Genomic_DNA"/>
</dbReference>
<keyword evidence="4" id="KW-1185">Reference proteome</keyword>
<feature type="region of interest" description="Disordered" evidence="1">
    <location>
        <begin position="39"/>
        <end position="146"/>
    </location>
</feature>
<evidence type="ECO:0000259" key="2">
    <source>
        <dbReference type="Pfam" id="PF10338"/>
    </source>
</evidence>
<dbReference type="PANTHER" id="PTHR28219:SF1">
    <property type="entry name" value="UPF0642 PROTEIN YBL028C"/>
    <property type="match status" value="1"/>
</dbReference>
<dbReference type="InterPro" id="IPR019434">
    <property type="entry name" value="DUF2423"/>
</dbReference>
<feature type="compositionally biased region" description="Basic and acidic residues" evidence="1">
    <location>
        <begin position="42"/>
        <end position="52"/>
    </location>
</feature>
<feature type="domain" description="DUF2423" evidence="2">
    <location>
        <begin position="1"/>
        <end position="41"/>
    </location>
</feature>
<evidence type="ECO:0000256" key="1">
    <source>
        <dbReference type="SAM" id="MobiDB-lite"/>
    </source>
</evidence>
<name>A0A067QCV9_9AGAM</name>
<dbReference type="AlphaFoldDB" id="A0A067QCV9"/>
<gene>
    <name evidence="3" type="ORF">JAAARDRAFT_28452</name>
</gene>
<sequence length="146" mass="16692">MAKSLRAKTKRAYRAKKREEGVYAATHAARLNRLNAKLVHLTTRDASEFKEKDEDEEEEEEKREGWEDQNGMEPETQGEANNTASAPDAMELDGGVAKRISTHGPRNSRREQWRLSKGMTSRPRSKVNFRHKGPPRRHSGHSKSNK</sequence>
<dbReference type="InParanoid" id="A0A067QCV9"/>
<dbReference type="HOGENOM" id="CLU_125052_0_0_1"/>
<organism evidence="3 4">
    <name type="scientific">Jaapia argillacea MUCL 33604</name>
    <dbReference type="NCBI Taxonomy" id="933084"/>
    <lineage>
        <taxon>Eukaryota</taxon>
        <taxon>Fungi</taxon>
        <taxon>Dikarya</taxon>
        <taxon>Basidiomycota</taxon>
        <taxon>Agaricomycotina</taxon>
        <taxon>Agaricomycetes</taxon>
        <taxon>Agaricomycetidae</taxon>
        <taxon>Jaapiales</taxon>
        <taxon>Jaapiaceae</taxon>
        <taxon>Jaapia</taxon>
    </lineage>
</organism>